<feature type="compositionally biased region" description="Low complexity" evidence="1">
    <location>
        <begin position="397"/>
        <end position="412"/>
    </location>
</feature>
<dbReference type="Proteomes" id="UP000292702">
    <property type="component" value="Unassembled WGS sequence"/>
</dbReference>
<evidence type="ECO:0000313" key="3">
    <source>
        <dbReference type="EMBL" id="TCD63118.1"/>
    </source>
</evidence>
<evidence type="ECO:0000313" key="4">
    <source>
        <dbReference type="Proteomes" id="UP000292702"/>
    </source>
</evidence>
<proteinExistence type="predicted"/>
<organism evidence="3 4">
    <name type="scientific">Steccherinum ochraceum</name>
    <dbReference type="NCBI Taxonomy" id="92696"/>
    <lineage>
        <taxon>Eukaryota</taxon>
        <taxon>Fungi</taxon>
        <taxon>Dikarya</taxon>
        <taxon>Basidiomycota</taxon>
        <taxon>Agaricomycotina</taxon>
        <taxon>Agaricomycetes</taxon>
        <taxon>Polyporales</taxon>
        <taxon>Steccherinaceae</taxon>
        <taxon>Steccherinum</taxon>
    </lineage>
</organism>
<gene>
    <name evidence="3" type="ORF">EIP91_005990</name>
</gene>
<dbReference type="OrthoDB" id="20821at2759"/>
<dbReference type="InterPro" id="IPR009686">
    <property type="entry name" value="Senescence/spartin_C"/>
</dbReference>
<feature type="region of interest" description="Disordered" evidence="1">
    <location>
        <begin position="269"/>
        <end position="315"/>
    </location>
</feature>
<dbReference type="Pfam" id="PF06911">
    <property type="entry name" value="Senescence"/>
    <property type="match status" value="1"/>
</dbReference>
<name>A0A4R0RHA0_9APHY</name>
<dbReference type="STRING" id="92696.A0A4R0RHA0"/>
<feature type="region of interest" description="Disordered" evidence="1">
    <location>
        <begin position="100"/>
        <end position="138"/>
    </location>
</feature>
<dbReference type="EMBL" id="RWJN01000321">
    <property type="protein sequence ID" value="TCD63118.1"/>
    <property type="molecule type" value="Genomic_DNA"/>
</dbReference>
<evidence type="ECO:0000259" key="2">
    <source>
        <dbReference type="Pfam" id="PF06911"/>
    </source>
</evidence>
<feature type="compositionally biased region" description="Polar residues" evidence="1">
    <location>
        <begin position="289"/>
        <end position="300"/>
    </location>
</feature>
<keyword evidence="4" id="KW-1185">Reference proteome</keyword>
<dbReference type="AlphaFoldDB" id="A0A4R0RHA0"/>
<protein>
    <recommendedName>
        <fullName evidence="2">Senescence domain-containing protein</fullName>
    </recommendedName>
</protein>
<reference evidence="3 4" key="1">
    <citation type="submission" date="2018-11" db="EMBL/GenBank/DDBJ databases">
        <title>Genome assembly of Steccherinum ochraceum LE-BIN_3174, the white-rot fungus of the Steccherinaceae family (The Residual Polyporoid clade, Polyporales, Basidiomycota).</title>
        <authorList>
            <person name="Fedorova T.V."/>
            <person name="Glazunova O.A."/>
            <person name="Landesman E.O."/>
            <person name="Moiseenko K.V."/>
            <person name="Psurtseva N.V."/>
            <person name="Savinova O.S."/>
            <person name="Shakhova N.V."/>
            <person name="Tyazhelova T.V."/>
            <person name="Vasina D.V."/>
        </authorList>
    </citation>
    <scope>NUCLEOTIDE SEQUENCE [LARGE SCALE GENOMIC DNA]</scope>
    <source>
        <strain evidence="3 4">LE-BIN_3174</strain>
    </source>
</reference>
<evidence type="ECO:0000256" key="1">
    <source>
        <dbReference type="SAM" id="MobiDB-lite"/>
    </source>
</evidence>
<feature type="region of interest" description="Disordered" evidence="1">
    <location>
        <begin position="507"/>
        <end position="555"/>
    </location>
</feature>
<accession>A0A4R0RHA0</accession>
<feature type="domain" description="Senescence" evidence="2">
    <location>
        <begin position="432"/>
        <end position="504"/>
    </location>
</feature>
<feature type="compositionally biased region" description="Gly residues" evidence="1">
    <location>
        <begin position="546"/>
        <end position="555"/>
    </location>
</feature>
<comment type="caution">
    <text evidence="3">The sequence shown here is derived from an EMBL/GenBank/DDBJ whole genome shotgun (WGS) entry which is preliminary data.</text>
</comment>
<sequence>MHQLPSNAHACSEGELARSLPRASHPVVCGQEQRSFPIDPAVPITISADDKGRRTYVFKPSATSENAPSAAEVRFVVSEYTEEVEMLDSVLVQYAEVSDGSRAAPPPYETQDTRTTQAQALDGKGGPPPPPPTESGMHIDHPALRGRLVLMDESSGEVVGSLPSQISFKEDPAIAADDKLKHAGEEAGPVVVELPPEMYDAYTNGQGLDPKVLGEELLETREVFVRAIPQEEQDWMTTSATVVSQVISGSTSLLLTGISSASSYYIKHSKPYTPPPPPSHPISASTTPDGSPNLSTSGSSTPVPRPKTPTPHPALTQAHYLSDKAAKASAVTATYVERFIRQAVGGKDTAPPPLPAPTLSPTVPTNYSVYKPKPRATPTSSLNGSPIPPDTVSPHVQMPQPQMPGQAQGTGASSTPPPPPPRKPLRTRDRVLLSANLILATVDDSAKRMFDVSSERLGAVIGHKYGPQAQQSTHLATHTARNVVLVYVDVSGFARRALITKTGKEFVKARVGSRHPPTNGTPLPPPPPSHPSLSRSSSPNPNSGAANGGGWVGKA</sequence>
<feature type="compositionally biased region" description="Pro residues" evidence="1">
    <location>
        <begin position="303"/>
        <end position="312"/>
    </location>
</feature>
<feature type="region of interest" description="Disordered" evidence="1">
    <location>
        <begin position="345"/>
        <end position="427"/>
    </location>
</feature>
<feature type="compositionally biased region" description="Low complexity" evidence="1">
    <location>
        <begin position="531"/>
        <end position="545"/>
    </location>
</feature>